<dbReference type="PANTHER" id="PTHR23526">
    <property type="entry name" value="INTEGRAL MEMBRANE TRANSPORT PROTEIN-RELATED"/>
    <property type="match status" value="1"/>
</dbReference>
<keyword evidence="1" id="KW-0472">Membrane</keyword>
<name>A0A9Y1BM63_9ARCH</name>
<feature type="transmembrane region" description="Helical" evidence="1">
    <location>
        <begin position="93"/>
        <end position="110"/>
    </location>
</feature>
<dbReference type="PROSITE" id="PS50850">
    <property type="entry name" value="MFS"/>
    <property type="match status" value="1"/>
</dbReference>
<feature type="transmembrane region" description="Helical" evidence="1">
    <location>
        <begin position="182"/>
        <end position="201"/>
    </location>
</feature>
<dbReference type="Pfam" id="PF07690">
    <property type="entry name" value="MFS_1"/>
    <property type="match status" value="1"/>
</dbReference>
<dbReference type="AlphaFoldDB" id="A0A9Y1BM63"/>
<dbReference type="PANTHER" id="PTHR23526:SF2">
    <property type="entry name" value="MAJOR FACILITATOR SUPERFAMILY (MFS) PROFILE DOMAIN-CONTAINING PROTEIN"/>
    <property type="match status" value="1"/>
</dbReference>
<dbReference type="SUPFAM" id="SSF103473">
    <property type="entry name" value="MFS general substrate transporter"/>
    <property type="match status" value="1"/>
</dbReference>
<feature type="domain" description="Major facilitator superfamily (MFS) profile" evidence="2">
    <location>
        <begin position="25"/>
        <end position="412"/>
    </location>
</feature>
<dbReference type="InterPro" id="IPR036259">
    <property type="entry name" value="MFS_trans_sf"/>
</dbReference>
<feature type="transmembrane region" description="Helical" evidence="1">
    <location>
        <begin position="150"/>
        <end position="170"/>
    </location>
</feature>
<feature type="transmembrane region" description="Helical" evidence="1">
    <location>
        <begin position="116"/>
        <end position="138"/>
    </location>
</feature>
<feature type="transmembrane region" description="Helical" evidence="1">
    <location>
        <begin position="322"/>
        <end position="341"/>
    </location>
</feature>
<feature type="transmembrane region" description="Helical" evidence="1">
    <location>
        <begin position="388"/>
        <end position="407"/>
    </location>
</feature>
<organism evidence="3">
    <name type="scientific">Candidatus Heimdallarchaeum aukensis</name>
    <dbReference type="NCBI Taxonomy" id="2876573"/>
    <lineage>
        <taxon>Archaea</taxon>
        <taxon>Promethearchaeati</taxon>
        <taxon>Candidatus Heimdallarchaeota</taxon>
        <taxon>Candidatus Heimdallarchaeia (ex Rinke et al. 2021) (nom. nud.)</taxon>
        <taxon>Candidatus Heimdallarchaeales</taxon>
        <taxon>Candidatus Heimdallarchaeaceae</taxon>
        <taxon>Candidatus Heimdallarchaeum</taxon>
    </lineage>
</organism>
<proteinExistence type="predicted"/>
<accession>A0A9Y1BM63</accession>
<dbReference type="GO" id="GO:0022857">
    <property type="term" value="F:transmembrane transporter activity"/>
    <property type="evidence" value="ECO:0007669"/>
    <property type="project" value="InterPro"/>
</dbReference>
<evidence type="ECO:0000256" key="1">
    <source>
        <dbReference type="SAM" id="Phobius"/>
    </source>
</evidence>
<dbReference type="Gene3D" id="1.20.1250.20">
    <property type="entry name" value="MFS general substrate transporter like domains"/>
    <property type="match status" value="2"/>
</dbReference>
<feature type="transmembrane region" description="Helical" evidence="1">
    <location>
        <begin position="265"/>
        <end position="284"/>
    </location>
</feature>
<evidence type="ECO:0000313" key="3">
    <source>
        <dbReference type="EMBL" id="UJG41415.1"/>
    </source>
</evidence>
<sequence length="418" mass="46924">MDSLTSSTNFKEEKKGYPIYHFERNEILILLAIFFVSLSFANFSPYAPVYLKEIFSVNSYSALGAISIITNAMIVVGTPIWGRLADIFLPKKFVILGLGSMALMYFSLIFSNSSTFFLVVIFIGFLFGSAQTGNIYALATKSTKKTKEVVLSKISIVMSLSWLIMSPIAGKIFDTMDNSYQIQMSIASISCFVSLIIIFFVKESKELEQEKTEVNSLDGKEKITDFVTPFAILIALSFVFQAASGGFWSFNTLYFIDFLEIKARVYSNFLVVVTILGIFVSYLLGKVKTDLKNASLIMIFSFFQAIIFGIMTFNPYNSVLNLIFYSVPMYPIYNISFYWVVTSLSNVKRRATAYGIFNSIGLLGIIAGVILLGIVADKTTTIISMLKVSFYISIVSFLFSIVLFVFIKKYVMARKIQI</sequence>
<keyword evidence="1" id="KW-1133">Transmembrane helix</keyword>
<feature type="transmembrane region" description="Helical" evidence="1">
    <location>
        <begin position="296"/>
        <end position="316"/>
    </location>
</feature>
<evidence type="ECO:0000259" key="2">
    <source>
        <dbReference type="PROSITE" id="PS50850"/>
    </source>
</evidence>
<dbReference type="Proteomes" id="UP001201020">
    <property type="component" value="Chromosome"/>
</dbReference>
<gene>
    <name evidence="3" type="ORF">K9W45_02875</name>
</gene>
<dbReference type="InterPro" id="IPR011701">
    <property type="entry name" value="MFS"/>
</dbReference>
<dbReference type="InterPro" id="IPR020846">
    <property type="entry name" value="MFS_dom"/>
</dbReference>
<feature type="transmembrane region" description="Helical" evidence="1">
    <location>
        <begin position="230"/>
        <end position="250"/>
    </location>
</feature>
<dbReference type="EMBL" id="CP084166">
    <property type="protein sequence ID" value="UJG41415.1"/>
    <property type="molecule type" value="Genomic_DNA"/>
</dbReference>
<feature type="transmembrane region" description="Helical" evidence="1">
    <location>
        <begin position="27"/>
        <end position="47"/>
    </location>
</feature>
<keyword evidence="1" id="KW-0812">Transmembrane</keyword>
<protein>
    <submittedName>
        <fullName evidence="3">MFS transporter</fullName>
    </submittedName>
</protein>
<feature type="transmembrane region" description="Helical" evidence="1">
    <location>
        <begin position="59"/>
        <end position="81"/>
    </location>
</feature>
<dbReference type="InterPro" id="IPR052528">
    <property type="entry name" value="Sugar_transport-like"/>
</dbReference>
<feature type="transmembrane region" description="Helical" evidence="1">
    <location>
        <begin position="353"/>
        <end position="376"/>
    </location>
</feature>
<reference evidence="3" key="1">
    <citation type="journal article" date="2022" name="Nat. Microbiol.">
        <title>Unique mobile elements and scalable gene flow at the prokaryote-eukaryote boundary revealed by circularized Asgard archaea genomes.</title>
        <authorList>
            <person name="Wu F."/>
            <person name="Speth D.R."/>
            <person name="Philosof A."/>
            <person name="Cremiere A."/>
            <person name="Narayanan A."/>
            <person name="Barco R.A."/>
            <person name="Connon S.A."/>
            <person name="Amend J.P."/>
            <person name="Antoshechkin I.A."/>
            <person name="Orphan V.J."/>
        </authorList>
    </citation>
    <scope>NUCLEOTIDE SEQUENCE</scope>
    <source>
        <strain evidence="3">PM71</strain>
    </source>
</reference>